<feature type="domain" description="STAS" evidence="1">
    <location>
        <begin position="19"/>
        <end position="108"/>
    </location>
</feature>
<dbReference type="InterPro" id="IPR058548">
    <property type="entry name" value="MlaB-like_STAS"/>
</dbReference>
<dbReference type="InterPro" id="IPR002645">
    <property type="entry name" value="STAS_dom"/>
</dbReference>
<protein>
    <submittedName>
        <fullName evidence="2">STAS domain-containing protein</fullName>
    </submittedName>
</protein>
<evidence type="ECO:0000259" key="1">
    <source>
        <dbReference type="PROSITE" id="PS50801"/>
    </source>
</evidence>
<dbReference type="Proteomes" id="UP001301869">
    <property type="component" value="Chromosome"/>
</dbReference>
<dbReference type="InterPro" id="IPR036513">
    <property type="entry name" value="STAS_dom_sf"/>
</dbReference>
<organism evidence="2 3">
    <name type="scientific">Halomonas piscis</name>
    <dbReference type="NCBI Taxonomy" id="3031727"/>
    <lineage>
        <taxon>Bacteria</taxon>
        <taxon>Pseudomonadati</taxon>
        <taxon>Pseudomonadota</taxon>
        <taxon>Gammaproteobacteria</taxon>
        <taxon>Oceanospirillales</taxon>
        <taxon>Halomonadaceae</taxon>
        <taxon>Halomonas</taxon>
    </lineage>
</organism>
<name>A0ABY9Z330_9GAMM</name>
<dbReference type="EMBL" id="CP119391">
    <property type="protein sequence ID" value="WNK21401.1"/>
    <property type="molecule type" value="Genomic_DNA"/>
</dbReference>
<proteinExistence type="predicted"/>
<keyword evidence="3" id="KW-1185">Reference proteome</keyword>
<evidence type="ECO:0000313" key="3">
    <source>
        <dbReference type="Proteomes" id="UP001301869"/>
    </source>
</evidence>
<reference evidence="2 3" key="1">
    <citation type="submission" date="2023-03" db="EMBL/GenBank/DDBJ databases">
        <title>Halomonas sp. nov., isolated from Korean tranditional fermented seafood 'Jeotgal'.</title>
        <authorList>
            <person name="Kim B."/>
            <person name="Shin N.-R."/>
        </authorList>
    </citation>
    <scope>NUCLEOTIDE SEQUENCE [LARGE SCALE GENOMIC DNA]</scope>
    <source>
        <strain evidence="2 3">SG2L-4</strain>
    </source>
</reference>
<evidence type="ECO:0000313" key="2">
    <source>
        <dbReference type="EMBL" id="WNK21401.1"/>
    </source>
</evidence>
<gene>
    <name evidence="2" type="ORF">P1P91_06940</name>
</gene>
<dbReference type="Pfam" id="PF13466">
    <property type="entry name" value="STAS_2"/>
    <property type="match status" value="1"/>
</dbReference>
<sequence length="108" mass="11370">MTTLFSRRGVALAAVGEALVVSGDLGTGVAAALADTGERWLERAEAASLTLDLSGVERASSAAISVLLQWLRVCRRRGVVVSEVRLSAPLRRLTTLAELDALFDHPAA</sequence>
<accession>A0ABY9Z330</accession>
<dbReference type="SUPFAM" id="SSF52091">
    <property type="entry name" value="SpoIIaa-like"/>
    <property type="match status" value="1"/>
</dbReference>
<dbReference type="PROSITE" id="PS50801">
    <property type="entry name" value="STAS"/>
    <property type="match status" value="1"/>
</dbReference>
<dbReference type="RefSeq" id="WP_311885483.1">
    <property type="nucleotide sequence ID" value="NZ_CP119391.1"/>
</dbReference>
<dbReference type="Gene3D" id="3.30.750.24">
    <property type="entry name" value="STAS domain"/>
    <property type="match status" value="1"/>
</dbReference>